<evidence type="ECO:0000313" key="2">
    <source>
        <dbReference type="Proteomes" id="UP000499080"/>
    </source>
</evidence>
<proteinExistence type="predicted"/>
<dbReference type="EMBL" id="BGPR01025468">
    <property type="protein sequence ID" value="GBN94385.1"/>
    <property type="molecule type" value="Genomic_DNA"/>
</dbReference>
<comment type="caution">
    <text evidence="1">The sequence shown here is derived from an EMBL/GenBank/DDBJ whole genome shotgun (WGS) entry which is preliminary data.</text>
</comment>
<accession>A0A4Y2T5G5</accession>
<gene>
    <name evidence="1" type="ORF">AVEN_148053_1</name>
</gene>
<evidence type="ECO:0000313" key="1">
    <source>
        <dbReference type="EMBL" id="GBN94385.1"/>
    </source>
</evidence>
<name>A0A4Y2T5G5_ARAVE</name>
<dbReference type="AlphaFoldDB" id="A0A4Y2T5G5"/>
<reference evidence="1 2" key="1">
    <citation type="journal article" date="2019" name="Sci. Rep.">
        <title>Orb-weaving spider Araneus ventricosus genome elucidates the spidroin gene catalogue.</title>
        <authorList>
            <person name="Kono N."/>
            <person name="Nakamura H."/>
            <person name="Ohtoshi R."/>
            <person name="Moran D.A.P."/>
            <person name="Shinohara A."/>
            <person name="Yoshida Y."/>
            <person name="Fujiwara M."/>
            <person name="Mori M."/>
            <person name="Tomita M."/>
            <person name="Arakawa K."/>
        </authorList>
    </citation>
    <scope>NUCLEOTIDE SEQUENCE [LARGE SCALE GENOMIC DNA]</scope>
</reference>
<keyword evidence="2" id="KW-1185">Reference proteome</keyword>
<organism evidence="1 2">
    <name type="scientific">Araneus ventricosus</name>
    <name type="common">Orbweaver spider</name>
    <name type="synonym">Epeira ventricosa</name>
    <dbReference type="NCBI Taxonomy" id="182803"/>
    <lineage>
        <taxon>Eukaryota</taxon>
        <taxon>Metazoa</taxon>
        <taxon>Ecdysozoa</taxon>
        <taxon>Arthropoda</taxon>
        <taxon>Chelicerata</taxon>
        <taxon>Arachnida</taxon>
        <taxon>Araneae</taxon>
        <taxon>Araneomorphae</taxon>
        <taxon>Entelegynae</taxon>
        <taxon>Araneoidea</taxon>
        <taxon>Araneidae</taxon>
        <taxon>Araneus</taxon>
    </lineage>
</organism>
<protein>
    <submittedName>
        <fullName evidence="1">Uncharacterized protein</fullName>
    </submittedName>
</protein>
<dbReference type="Proteomes" id="UP000499080">
    <property type="component" value="Unassembled WGS sequence"/>
</dbReference>
<sequence length="102" mass="11610">METGYRKRNSFRVGRRSFEFAILAHLSPKGNECATAAKPKRRMINYKSGAKNKSKPQLPSDASYSKWIVPSTTGCYSDRRQQDNLTNRVLVGSRQNCNLQKI</sequence>